<dbReference type="AlphaFoldDB" id="A0A2S5CLM3"/>
<feature type="compositionally biased region" description="Polar residues" evidence="1">
    <location>
        <begin position="7"/>
        <end position="20"/>
    </location>
</feature>
<accession>A0A2S5CLM3</accession>
<evidence type="ECO:0000256" key="1">
    <source>
        <dbReference type="SAM" id="MobiDB-lite"/>
    </source>
</evidence>
<evidence type="ECO:0000313" key="2">
    <source>
        <dbReference type="EMBL" id="POZ51678.1"/>
    </source>
</evidence>
<sequence length="151" mass="16340">MIPHAQNPANSGQATPQQGPVSAPLNRRESIAAGNALTASQTPTKNPPVTPQTYQHPAPQRGLEPLPLEPELLLKRIAQGGHSGQFLADAFLSAYRTDTPFLHSLSELGKLDAEGFRLFHQILHIRHVSGWSDDGLYQIGQQIKAITKAGK</sequence>
<dbReference type="Proteomes" id="UP000237423">
    <property type="component" value="Unassembled WGS sequence"/>
</dbReference>
<dbReference type="EMBL" id="PGFZ01000005">
    <property type="protein sequence ID" value="POZ51678.1"/>
    <property type="molecule type" value="Genomic_DNA"/>
</dbReference>
<organism evidence="2 3">
    <name type="scientific">Methylovulum psychrotolerans</name>
    <dbReference type="NCBI Taxonomy" id="1704499"/>
    <lineage>
        <taxon>Bacteria</taxon>
        <taxon>Pseudomonadati</taxon>
        <taxon>Pseudomonadota</taxon>
        <taxon>Gammaproteobacteria</taxon>
        <taxon>Methylococcales</taxon>
        <taxon>Methylococcaceae</taxon>
        <taxon>Methylovulum</taxon>
    </lineage>
</organism>
<name>A0A2S5CLM3_9GAMM</name>
<feature type="region of interest" description="Disordered" evidence="1">
    <location>
        <begin position="1"/>
        <end position="65"/>
    </location>
</feature>
<proteinExistence type="predicted"/>
<gene>
    <name evidence="2" type="ORF">AADEFJLK_02548</name>
</gene>
<comment type="caution">
    <text evidence="2">The sequence shown here is derived from an EMBL/GenBank/DDBJ whole genome shotgun (WGS) entry which is preliminary data.</text>
</comment>
<protein>
    <submittedName>
        <fullName evidence="2">Uncharacterized protein</fullName>
    </submittedName>
</protein>
<dbReference type="RefSeq" id="WP_146054582.1">
    <property type="nucleotide sequence ID" value="NZ_PGFZ01000005.1"/>
</dbReference>
<evidence type="ECO:0000313" key="3">
    <source>
        <dbReference type="Proteomes" id="UP000237423"/>
    </source>
</evidence>
<reference evidence="2 3" key="1">
    <citation type="submission" date="2017-11" db="EMBL/GenBank/DDBJ databases">
        <title>Draft Genome Sequence of Methylobacter psychrotolerans Sph1T, an Obligate Methanotroph from Low-Temperature Environments.</title>
        <authorList>
            <person name="Oshkin I.Y."/>
            <person name="Miroshnikov K."/>
            <person name="Belova S.E."/>
            <person name="Korzhenkov A."/>
            <person name="Toshchakov S.V."/>
            <person name="Dedysh S.N."/>
        </authorList>
    </citation>
    <scope>NUCLEOTIDE SEQUENCE [LARGE SCALE GENOMIC DNA]</scope>
    <source>
        <strain evidence="2 3">Sph1</strain>
    </source>
</reference>